<dbReference type="OrthoDB" id="18003at2759"/>
<feature type="transmembrane region" description="Helical" evidence="1">
    <location>
        <begin position="333"/>
        <end position="351"/>
    </location>
</feature>
<dbReference type="InterPro" id="IPR002656">
    <property type="entry name" value="Acyl_transf_3_dom"/>
</dbReference>
<feature type="transmembrane region" description="Helical" evidence="1">
    <location>
        <begin position="629"/>
        <end position="647"/>
    </location>
</feature>
<evidence type="ECO:0000256" key="2">
    <source>
        <dbReference type="SAM" id="SignalP"/>
    </source>
</evidence>
<keyword evidence="2" id="KW-0732">Signal</keyword>
<feature type="transmembrane region" description="Helical" evidence="1">
    <location>
        <begin position="659"/>
        <end position="681"/>
    </location>
</feature>
<sequence>MKQTQVVVLLLFIVCFVSVSFTQNNHLLNNQIKYLNNKNHPSDLYNNIQAQDVNIFQRSLESKSIIGLTASSNISTQCQSDMTSILGLSYPNATALLSFTGKSMWDFGNYQECLELPMNVSTYCLYQNEYMGLTYFIGVCYPASCSEEDVANLVPSYSLSVQQGVAVVHCYTQDDRTVREYTTGSYVMIVLSCIIAATCLIASLLDHYIHIRQAETKKTVLNSINYDDDNNNNPYQSLLNNERSINNMFDRPPMAMKALLCFSLKKNYNSFVGGSSTKKYFDALDGVRTFSTMWVILGHTILFNASIGYDNAGYLVDTIKQGFAFQAIPSGEYAVDIFFTLSGFLVCYSLINQLNKYRQAGKETMGTYGSPGLWAMYMIHRVVRLSPIYFFLIFFFWHVGPLLGYGPAYYLYNSVVNPMCQQRWWTNLLYINNLTSTMSGECFSWAWYLANDMQFYLFAPFIVIAYRKSKVLAWSIIFILLAFTLIFTTWVSIDNNLEPLFLFTNGFLESGSFITDVYQKPWNRYGPYLVGMGVAFLYLEPKTATLYEKKWFRYSIYIVSFITTFFLSYLPYFYFLNPWSNVGNGFYGGFSRTSFTMAFSGFILATFYGHGGFLKWILEIPIWKSFSKLTYSIYLVHPIVIMVRVFSSTLVFHYSWTEYTYSFIGNLVVAIASAFTIHLTIEKPMVNLFTLFVPHK</sequence>
<keyword evidence="1" id="KW-0472">Membrane</keyword>
<dbReference type="AlphaFoldDB" id="F4PLV8"/>
<evidence type="ECO:0000313" key="5">
    <source>
        <dbReference type="Proteomes" id="UP000007797"/>
    </source>
</evidence>
<protein>
    <recommendedName>
        <fullName evidence="3">Acyltransferase 3 domain-containing protein</fullName>
    </recommendedName>
</protein>
<feature type="transmembrane region" description="Helical" evidence="1">
    <location>
        <begin position="522"/>
        <end position="539"/>
    </location>
</feature>
<dbReference type="InterPro" id="IPR052728">
    <property type="entry name" value="O2_lipid_transport_reg"/>
</dbReference>
<proteinExistence type="predicted"/>
<accession>F4PLV8</accession>
<feature type="transmembrane region" description="Helical" evidence="1">
    <location>
        <begin position="471"/>
        <end position="493"/>
    </location>
</feature>
<feature type="transmembrane region" description="Helical" evidence="1">
    <location>
        <begin position="445"/>
        <end position="464"/>
    </location>
</feature>
<dbReference type="RefSeq" id="XP_004361363.1">
    <property type="nucleotide sequence ID" value="XM_004361306.1"/>
</dbReference>
<keyword evidence="1" id="KW-0812">Transmembrane</keyword>
<dbReference type="KEGG" id="dfa:DFA_05645"/>
<organism evidence="4 5">
    <name type="scientific">Cavenderia fasciculata</name>
    <name type="common">Slime mold</name>
    <name type="synonym">Dictyostelium fasciculatum</name>
    <dbReference type="NCBI Taxonomy" id="261658"/>
    <lineage>
        <taxon>Eukaryota</taxon>
        <taxon>Amoebozoa</taxon>
        <taxon>Evosea</taxon>
        <taxon>Eumycetozoa</taxon>
        <taxon>Dictyostelia</taxon>
        <taxon>Acytosteliales</taxon>
        <taxon>Cavenderiaceae</taxon>
        <taxon>Cavenderia</taxon>
    </lineage>
</organism>
<reference evidence="5" key="1">
    <citation type="journal article" date="2011" name="Genome Res.">
        <title>Phylogeny-wide analysis of social amoeba genomes highlights ancient origins for complex intercellular communication.</title>
        <authorList>
            <person name="Heidel A.J."/>
            <person name="Lawal H.M."/>
            <person name="Felder M."/>
            <person name="Schilde C."/>
            <person name="Helps N.R."/>
            <person name="Tunggal B."/>
            <person name="Rivero F."/>
            <person name="John U."/>
            <person name="Schleicher M."/>
            <person name="Eichinger L."/>
            <person name="Platzer M."/>
            <person name="Noegel A.A."/>
            <person name="Schaap P."/>
            <person name="Gloeckner G."/>
        </authorList>
    </citation>
    <scope>NUCLEOTIDE SEQUENCE [LARGE SCALE GENOMIC DNA]</scope>
    <source>
        <strain evidence="5">SH3</strain>
    </source>
</reference>
<dbReference type="GeneID" id="14875528"/>
<dbReference type="EMBL" id="GL883008">
    <property type="protein sequence ID" value="EGG23512.1"/>
    <property type="molecule type" value="Genomic_DNA"/>
</dbReference>
<dbReference type="PANTHER" id="PTHR11161:SF0">
    <property type="entry name" value="O-ACYLTRANSFERASE LIKE PROTEIN"/>
    <property type="match status" value="1"/>
</dbReference>
<dbReference type="Proteomes" id="UP000007797">
    <property type="component" value="Unassembled WGS sequence"/>
</dbReference>
<evidence type="ECO:0000313" key="4">
    <source>
        <dbReference type="EMBL" id="EGG23512.1"/>
    </source>
</evidence>
<dbReference type="PANTHER" id="PTHR11161">
    <property type="entry name" value="O-ACYLTRANSFERASE"/>
    <property type="match status" value="1"/>
</dbReference>
<feature type="signal peptide" evidence="2">
    <location>
        <begin position="1"/>
        <end position="22"/>
    </location>
</feature>
<feature type="transmembrane region" description="Helical" evidence="1">
    <location>
        <begin position="287"/>
        <end position="307"/>
    </location>
</feature>
<keyword evidence="5" id="KW-1185">Reference proteome</keyword>
<feature type="transmembrane region" description="Helical" evidence="1">
    <location>
        <begin position="595"/>
        <end position="617"/>
    </location>
</feature>
<name>F4PLV8_CACFS</name>
<gene>
    <name evidence="4" type="ORF">DFA_05645</name>
</gene>
<feature type="transmembrane region" description="Helical" evidence="1">
    <location>
        <begin position="551"/>
        <end position="575"/>
    </location>
</feature>
<dbReference type="Pfam" id="PF01757">
    <property type="entry name" value="Acyl_transf_3"/>
    <property type="match status" value="1"/>
</dbReference>
<dbReference type="GO" id="GO:0016747">
    <property type="term" value="F:acyltransferase activity, transferring groups other than amino-acyl groups"/>
    <property type="evidence" value="ECO:0007669"/>
    <property type="project" value="InterPro"/>
</dbReference>
<feature type="chain" id="PRO_5003320171" description="Acyltransferase 3 domain-containing protein" evidence="2">
    <location>
        <begin position="23"/>
        <end position="696"/>
    </location>
</feature>
<keyword evidence="1" id="KW-1133">Transmembrane helix</keyword>
<feature type="transmembrane region" description="Helical" evidence="1">
    <location>
        <begin position="388"/>
        <end position="412"/>
    </location>
</feature>
<evidence type="ECO:0000256" key="1">
    <source>
        <dbReference type="SAM" id="Phobius"/>
    </source>
</evidence>
<evidence type="ECO:0000259" key="3">
    <source>
        <dbReference type="Pfam" id="PF01757"/>
    </source>
</evidence>
<feature type="domain" description="Acyltransferase 3" evidence="3">
    <location>
        <begin position="282"/>
        <end position="672"/>
    </location>
</feature>
<feature type="transmembrane region" description="Helical" evidence="1">
    <location>
        <begin position="186"/>
        <end position="209"/>
    </location>
</feature>
<dbReference type="OMA" id="QGQYCKL"/>